<evidence type="ECO:0000313" key="3">
    <source>
        <dbReference type="Proteomes" id="UP000014803"/>
    </source>
</evidence>
<dbReference type="EMBL" id="CP003969">
    <property type="protein sequence ID" value="AGP39159.1"/>
    <property type="molecule type" value="Genomic_DNA"/>
</dbReference>
<dbReference type="InterPro" id="IPR011047">
    <property type="entry name" value="Quinoprotein_ADH-like_sf"/>
</dbReference>
<dbReference type="Gene3D" id="2.120.10.30">
    <property type="entry name" value="TolB, C-terminal domain"/>
    <property type="match status" value="1"/>
</dbReference>
<dbReference type="Proteomes" id="UP000014803">
    <property type="component" value="Chromosome"/>
</dbReference>
<protein>
    <recommendedName>
        <fullName evidence="4">PE-PGRS family protein</fullName>
    </recommendedName>
</protein>
<proteinExistence type="predicted"/>
<dbReference type="PATRIC" id="fig|1254432.3.peg.7831"/>
<feature type="region of interest" description="Disordered" evidence="1">
    <location>
        <begin position="1"/>
        <end position="24"/>
    </location>
</feature>
<accession>S4Y2Y2</accession>
<gene>
    <name evidence="2" type="ORF">SCE1572_34565</name>
</gene>
<dbReference type="HOGENOM" id="CLU_035227_1_0_7"/>
<evidence type="ECO:0008006" key="4">
    <source>
        <dbReference type="Google" id="ProtNLM"/>
    </source>
</evidence>
<dbReference type="PANTHER" id="PTHR35580">
    <property type="entry name" value="CELL SURFACE GLYCOPROTEIN (S-LAYER PROTEIN)-LIKE PROTEIN"/>
    <property type="match status" value="1"/>
</dbReference>
<organism evidence="2 3">
    <name type="scientific">Sorangium cellulosum So0157-2</name>
    <dbReference type="NCBI Taxonomy" id="1254432"/>
    <lineage>
        <taxon>Bacteria</taxon>
        <taxon>Pseudomonadati</taxon>
        <taxon>Myxococcota</taxon>
        <taxon>Polyangia</taxon>
        <taxon>Polyangiales</taxon>
        <taxon>Polyangiaceae</taxon>
        <taxon>Sorangium</taxon>
    </lineage>
</organism>
<dbReference type="InterPro" id="IPR011042">
    <property type="entry name" value="6-blade_b-propeller_TolB-like"/>
</dbReference>
<dbReference type="KEGG" id="scu:SCE1572_34565"/>
<dbReference type="InterPro" id="IPR052918">
    <property type="entry name" value="Motility_Chemotaxis_Reg"/>
</dbReference>
<dbReference type="eggNOG" id="COG4786">
    <property type="taxonomic scope" value="Bacteria"/>
</dbReference>
<feature type="compositionally biased region" description="Gly residues" evidence="1">
    <location>
        <begin position="48"/>
        <end position="109"/>
    </location>
</feature>
<dbReference type="STRING" id="1254432.SCE1572_34565"/>
<feature type="compositionally biased region" description="Polar residues" evidence="1">
    <location>
        <begin position="10"/>
        <end position="20"/>
    </location>
</feature>
<evidence type="ECO:0000313" key="2">
    <source>
        <dbReference type="EMBL" id="AGP39159.1"/>
    </source>
</evidence>
<evidence type="ECO:0000256" key="1">
    <source>
        <dbReference type="SAM" id="MobiDB-lite"/>
    </source>
</evidence>
<sequence>MNLVRAPSTRVATTNHSSGIGSPPWAHRCASIALSIAVLVSAVACEPSGGGGGAGGEGGGAGGEGGGAGGEGGSGAGGEGGSGGAGGEGSGAGGEGGSGGAGGEGGAGGSSTAPTLAWARVYGGPGVDQGHVIASDAEGNFYVTGSFEGTVDFGAGPLTSGGQDDIFLLKLGPSGELLWSKRFGNDHDERGTRLATDGNGNIFLAGVYNANIVTPGESDNVDFGGGPLPGDDPGEYGFLVKLDRDGNHVWSWDSFDFRVTSLAVDATGHVYTVTSSFQYGAYLARKDGATGGQLWGTWIVNGGGWPFTTSLALDSAGNVVFASGTESGPGVCPCQQRFGVGKLTPAGGLLWRRSFSDGEPSPGAATYGAMAHVVAVNTADEIFVAGHSLGNVDFGGGVLPAGDVLVKLDPSGEHVFSRPSHRIFFMVGDRDGNILVDDGHIVNLDPNGTKLWTLPFWVPLSRVSVSPLGTIAATGSTTTALDFGDGPLPFAGALDISVVALNP</sequence>
<dbReference type="AlphaFoldDB" id="S4Y2Y2"/>
<reference evidence="2 3" key="1">
    <citation type="journal article" date="2013" name="Sci. Rep.">
        <title>Extraordinary expansion of a Sorangium cellulosum genome from an alkaline milieu.</title>
        <authorList>
            <person name="Han K."/>
            <person name="Li Z.F."/>
            <person name="Peng R."/>
            <person name="Zhu L.P."/>
            <person name="Zhou T."/>
            <person name="Wang L.G."/>
            <person name="Li S.G."/>
            <person name="Zhang X.B."/>
            <person name="Hu W."/>
            <person name="Wu Z.H."/>
            <person name="Qin N."/>
            <person name="Li Y.Z."/>
        </authorList>
    </citation>
    <scope>NUCLEOTIDE SEQUENCE [LARGE SCALE GENOMIC DNA]</scope>
    <source>
        <strain evidence="2 3">So0157-2</strain>
    </source>
</reference>
<dbReference type="PANTHER" id="PTHR35580:SF1">
    <property type="entry name" value="PHYTASE-LIKE DOMAIN-CONTAINING PROTEIN"/>
    <property type="match status" value="1"/>
</dbReference>
<feature type="region of interest" description="Disordered" evidence="1">
    <location>
        <begin position="48"/>
        <end position="111"/>
    </location>
</feature>
<dbReference type="SUPFAM" id="SSF50998">
    <property type="entry name" value="Quinoprotein alcohol dehydrogenase-like"/>
    <property type="match status" value="1"/>
</dbReference>
<name>S4Y2Y2_SORCE</name>